<dbReference type="GO" id="GO:0004843">
    <property type="term" value="F:cysteine-type deubiquitinase activity"/>
    <property type="evidence" value="ECO:0007669"/>
    <property type="project" value="InterPro"/>
</dbReference>
<dbReference type="Gene3D" id="3.90.70.10">
    <property type="entry name" value="Cysteine proteinases"/>
    <property type="match status" value="1"/>
</dbReference>
<sequence length="465" mass="54036">MSEELINTVYILATISQHIEFPFRNSWLSKIFQNAFTSGIDKESLRELGYLTGRSLSGTFHYVREIIRFQKCEDIFAWPNKLLHPFQVSDIPKNIEKAAFFITCTNKDYIEEIEGYILVVKLFQPEGILECKHGEEWKSCSSQKMGNYKPKNFSVILGFVKNWEDIKIEEKTVEENKDNEAKTKNVEKSPQDFEENTTKNINADQINEKLRQMEEELSKSKLSNECLQAELMREKLKNKNTSSNMHRVKVMIENMSKKIYNTRIDLEKKLIYLKERAEESQLCIKNILDNCQSKFNQLQSFVDDSAGSKNELDNKKPDFSIAFNAISDYFQCSNKTAQDCLQKFKELGNECYSLKEKCNEIINEIDSKPSSLIAKNNEREEKTKKIFRSENSSVSRFSHFPALKRKKYGLVNIGNSCHLNSVLQIFASIPNFIEKIRNIENNLFYSLGEVLSSITDPYPFLNLEN</sequence>
<dbReference type="Proteomes" id="UP001162131">
    <property type="component" value="Unassembled WGS sequence"/>
</dbReference>
<dbReference type="InterPro" id="IPR038765">
    <property type="entry name" value="Papain-like_cys_pep_sf"/>
</dbReference>
<keyword evidence="1" id="KW-0175">Coiled coil</keyword>
<evidence type="ECO:0000313" key="3">
    <source>
        <dbReference type="EMBL" id="CAG9312704.1"/>
    </source>
</evidence>
<evidence type="ECO:0000313" key="4">
    <source>
        <dbReference type="Proteomes" id="UP001162131"/>
    </source>
</evidence>
<dbReference type="SUPFAM" id="SSF54001">
    <property type="entry name" value="Cysteine proteinases"/>
    <property type="match status" value="1"/>
</dbReference>
<dbReference type="PROSITE" id="PS50235">
    <property type="entry name" value="USP_3"/>
    <property type="match status" value="1"/>
</dbReference>
<dbReference type="AlphaFoldDB" id="A0AAU9ING3"/>
<dbReference type="InterPro" id="IPR028889">
    <property type="entry name" value="USP"/>
</dbReference>
<feature type="domain" description="USP" evidence="2">
    <location>
        <begin position="408"/>
        <end position="465"/>
    </location>
</feature>
<feature type="coiled-coil region" evidence="1">
    <location>
        <begin position="196"/>
        <end position="239"/>
    </location>
</feature>
<gene>
    <name evidence="3" type="ORF">BSTOLATCC_MIC7228</name>
</gene>
<comment type="caution">
    <text evidence="3">The sequence shown here is derived from an EMBL/GenBank/DDBJ whole genome shotgun (WGS) entry which is preliminary data.</text>
</comment>
<keyword evidence="4" id="KW-1185">Reference proteome</keyword>
<evidence type="ECO:0000256" key="1">
    <source>
        <dbReference type="SAM" id="Coils"/>
    </source>
</evidence>
<evidence type="ECO:0000259" key="2">
    <source>
        <dbReference type="PROSITE" id="PS50235"/>
    </source>
</evidence>
<dbReference type="GO" id="GO:0016579">
    <property type="term" value="P:protein deubiquitination"/>
    <property type="evidence" value="ECO:0007669"/>
    <property type="project" value="InterPro"/>
</dbReference>
<dbReference type="InterPro" id="IPR001394">
    <property type="entry name" value="Peptidase_C19_UCH"/>
</dbReference>
<reference evidence="3" key="1">
    <citation type="submission" date="2021-09" db="EMBL/GenBank/DDBJ databases">
        <authorList>
            <consortium name="AG Swart"/>
            <person name="Singh M."/>
            <person name="Singh A."/>
            <person name="Seah K."/>
            <person name="Emmerich C."/>
        </authorList>
    </citation>
    <scope>NUCLEOTIDE SEQUENCE</scope>
    <source>
        <strain evidence="3">ATCC30299</strain>
    </source>
</reference>
<protein>
    <recommendedName>
        <fullName evidence="2">USP domain-containing protein</fullName>
    </recommendedName>
</protein>
<dbReference type="Pfam" id="PF00443">
    <property type="entry name" value="UCH"/>
    <property type="match status" value="1"/>
</dbReference>
<proteinExistence type="predicted"/>
<name>A0AAU9ING3_9CILI</name>
<accession>A0AAU9ING3</accession>
<organism evidence="3 4">
    <name type="scientific">Blepharisma stoltei</name>
    <dbReference type="NCBI Taxonomy" id="1481888"/>
    <lineage>
        <taxon>Eukaryota</taxon>
        <taxon>Sar</taxon>
        <taxon>Alveolata</taxon>
        <taxon>Ciliophora</taxon>
        <taxon>Postciliodesmatophora</taxon>
        <taxon>Heterotrichea</taxon>
        <taxon>Heterotrichida</taxon>
        <taxon>Blepharismidae</taxon>
        <taxon>Blepharisma</taxon>
    </lineage>
</organism>
<dbReference type="EMBL" id="CAJZBQ010000008">
    <property type="protein sequence ID" value="CAG9312704.1"/>
    <property type="molecule type" value="Genomic_DNA"/>
</dbReference>